<evidence type="ECO:0000313" key="6">
    <source>
        <dbReference type="EMBL" id="CAD6551883.1"/>
    </source>
</evidence>
<evidence type="ECO:0000313" key="7">
    <source>
        <dbReference type="Proteomes" id="UP000598032"/>
    </source>
</evidence>
<feature type="compositionally biased region" description="Basic and acidic residues" evidence="4">
    <location>
        <begin position="144"/>
        <end position="158"/>
    </location>
</feature>
<evidence type="ECO:0000256" key="4">
    <source>
        <dbReference type="SAM" id="MobiDB-lite"/>
    </source>
</evidence>
<accession>A0ABN7I9R8</accession>
<sequence length="211" mass="22206">MPNLDALRRTVSSTLVVAARKWRRTSHGVLAAFNVSEACATPLLTASRLGSAVRQVTLADHVGIEGPSLVRLLDQLCAAGLMRRDEDPEDRRAKTVVLTEEGRAVTARMEEELVTLRAQALKGVSRSDLEAALRVLEAFTSDAAERADPGSAKREPGHSRGRPPSQRAERDAPGKAAKAAQAAGAGRGAAKAHNNQGGADIASPHDADDPA</sequence>
<evidence type="ECO:0000256" key="3">
    <source>
        <dbReference type="ARBA" id="ARBA00023163"/>
    </source>
</evidence>
<dbReference type="PROSITE" id="PS50995">
    <property type="entry name" value="HTH_MARR_2"/>
    <property type="match status" value="1"/>
</dbReference>
<keyword evidence="7" id="KW-1185">Reference proteome</keyword>
<keyword evidence="2" id="KW-0238">DNA-binding</keyword>
<dbReference type="Proteomes" id="UP000598032">
    <property type="component" value="Unassembled WGS sequence"/>
</dbReference>
<dbReference type="Gene3D" id="1.10.10.10">
    <property type="entry name" value="Winged helix-like DNA-binding domain superfamily/Winged helix DNA-binding domain"/>
    <property type="match status" value="1"/>
</dbReference>
<dbReference type="InterPro" id="IPR000835">
    <property type="entry name" value="HTH_MarR-typ"/>
</dbReference>
<protein>
    <submittedName>
        <fullName evidence="6">Transcriptional regulator SlyA</fullName>
    </submittedName>
</protein>
<evidence type="ECO:0000256" key="1">
    <source>
        <dbReference type="ARBA" id="ARBA00023015"/>
    </source>
</evidence>
<dbReference type="PANTHER" id="PTHR33164">
    <property type="entry name" value="TRANSCRIPTIONAL REGULATOR, MARR FAMILY"/>
    <property type="match status" value="1"/>
</dbReference>
<organism evidence="6 7">
    <name type="scientific">Paraburkholderia metrosideri</name>
    <dbReference type="NCBI Taxonomy" id="580937"/>
    <lineage>
        <taxon>Bacteria</taxon>
        <taxon>Pseudomonadati</taxon>
        <taxon>Pseudomonadota</taxon>
        <taxon>Betaproteobacteria</taxon>
        <taxon>Burkholderiales</taxon>
        <taxon>Burkholderiaceae</taxon>
        <taxon>Paraburkholderia</taxon>
    </lineage>
</organism>
<keyword evidence="3" id="KW-0804">Transcription</keyword>
<feature type="domain" description="HTH marR-type" evidence="5">
    <location>
        <begin position="8"/>
        <end position="141"/>
    </location>
</feature>
<evidence type="ECO:0000259" key="5">
    <source>
        <dbReference type="PROSITE" id="PS50995"/>
    </source>
</evidence>
<feature type="region of interest" description="Disordered" evidence="4">
    <location>
        <begin position="144"/>
        <end position="211"/>
    </location>
</feature>
<evidence type="ECO:0000256" key="2">
    <source>
        <dbReference type="ARBA" id="ARBA00023125"/>
    </source>
</evidence>
<gene>
    <name evidence="6" type="primary">slyA_4</name>
    <name evidence="6" type="ORF">LMG28140_05056</name>
</gene>
<dbReference type="InterPro" id="IPR036388">
    <property type="entry name" value="WH-like_DNA-bd_sf"/>
</dbReference>
<comment type="caution">
    <text evidence="6">The sequence shown here is derived from an EMBL/GenBank/DDBJ whole genome shotgun (WGS) entry which is preliminary data.</text>
</comment>
<dbReference type="Pfam" id="PF01047">
    <property type="entry name" value="MarR"/>
    <property type="match status" value="1"/>
</dbReference>
<dbReference type="SUPFAM" id="SSF46785">
    <property type="entry name" value="Winged helix' DNA-binding domain"/>
    <property type="match status" value="1"/>
</dbReference>
<dbReference type="InterPro" id="IPR039422">
    <property type="entry name" value="MarR/SlyA-like"/>
</dbReference>
<proteinExistence type="predicted"/>
<reference evidence="6 7" key="1">
    <citation type="submission" date="2020-10" db="EMBL/GenBank/DDBJ databases">
        <authorList>
            <person name="Peeters C."/>
        </authorList>
    </citation>
    <scope>NUCLEOTIDE SEQUENCE [LARGE SCALE GENOMIC DNA]</scope>
    <source>
        <strain evidence="6 7">LMG 28140</strain>
    </source>
</reference>
<dbReference type="PANTHER" id="PTHR33164:SF64">
    <property type="entry name" value="TRANSCRIPTIONAL REGULATOR SLYA"/>
    <property type="match status" value="1"/>
</dbReference>
<dbReference type="PRINTS" id="PR00598">
    <property type="entry name" value="HTHMARR"/>
</dbReference>
<name>A0ABN7I9R8_9BURK</name>
<dbReference type="EMBL" id="CAJHCP010000012">
    <property type="protein sequence ID" value="CAD6551883.1"/>
    <property type="molecule type" value="Genomic_DNA"/>
</dbReference>
<keyword evidence="1" id="KW-0805">Transcription regulation</keyword>
<feature type="compositionally biased region" description="Low complexity" evidence="4">
    <location>
        <begin position="174"/>
        <end position="192"/>
    </location>
</feature>
<dbReference type="RefSeq" id="WP_201644991.1">
    <property type="nucleotide sequence ID" value="NZ_CAJHCP010000012.1"/>
</dbReference>
<dbReference type="SMART" id="SM00347">
    <property type="entry name" value="HTH_MARR"/>
    <property type="match status" value="1"/>
</dbReference>
<dbReference type="InterPro" id="IPR036390">
    <property type="entry name" value="WH_DNA-bd_sf"/>
</dbReference>